<dbReference type="GO" id="GO:0055085">
    <property type="term" value="P:transmembrane transport"/>
    <property type="evidence" value="ECO:0007669"/>
    <property type="project" value="InterPro"/>
</dbReference>
<dbReference type="CDD" id="cd06261">
    <property type="entry name" value="TM_PBP2"/>
    <property type="match status" value="1"/>
</dbReference>
<evidence type="ECO:0000256" key="3">
    <source>
        <dbReference type="ARBA" id="ARBA00022475"/>
    </source>
</evidence>
<dbReference type="Gene3D" id="1.10.3720.10">
    <property type="entry name" value="MetI-like"/>
    <property type="match status" value="1"/>
</dbReference>
<name>A0A2T0LIS8_9BACL</name>
<keyword evidence="3" id="KW-1003">Cell membrane</keyword>
<dbReference type="EMBL" id="PVNE01000002">
    <property type="protein sequence ID" value="PRX42366.1"/>
    <property type="molecule type" value="Genomic_DNA"/>
</dbReference>
<comment type="caution">
    <text evidence="9">The sequence shown here is derived from an EMBL/GenBank/DDBJ whole genome shotgun (WGS) entry which is preliminary data.</text>
</comment>
<proteinExistence type="inferred from homology"/>
<comment type="similarity">
    <text evidence="7">Belongs to the binding-protein-dependent transport system permease family.</text>
</comment>
<dbReference type="SUPFAM" id="SSF161098">
    <property type="entry name" value="MetI-like"/>
    <property type="match status" value="1"/>
</dbReference>
<keyword evidence="2 7" id="KW-0813">Transport</keyword>
<feature type="domain" description="ABC transmembrane type-1" evidence="8">
    <location>
        <begin position="88"/>
        <end position="303"/>
    </location>
</feature>
<gene>
    <name evidence="9" type="ORF">CLV97_102155</name>
</gene>
<dbReference type="InterPro" id="IPR035906">
    <property type="entry name" value="MetI-like_sf"/>
</dbReference>
<feature type="transmembrane region" description="Helical" evidence="7">
    <location>
        <begin position="127"/>
        <end position="147"/>
    </location>
</feature>
<feature type="transmembrane region" description="Helical" evidence="7">
    <location>
        <begin position="282"/>
        <end position="302"/>
    </location>
</feature>
<dbReference type="Pfam" id="PF00528">
    <property type="entry name" value="BPD_transp_1"/>
    <property type="match status" value="1"/>
</dbReference>
<dbReference type="InterPro" id="IPR000515">
    <property type="entry name" value="MetI-like"/>
</dbReference>
<keyword evidence="6 7" id="KW-0472">Membrane</keyword>
<evidence type="ECO:0000313" key="10">
    <source>
        <dbReference type="Proteomes" id="UP000237797"/>
    </source>
</evidence>
<dbReference type="PANTHER" id="PTHR43227">
    <property type="entry name" value="BLL4140 PROTEIN"/>
    <property type="match status" value="1"/>
</dbReference>
<feature type="transmembrane region" description="Helical" evidence="7">
    <location>
        <begin position="177"/>
        <end position="198"/>
    </location>
</feature>
<organism evidence="9 10">
    <name type="scientific">Planifilum fimeticola</name>
    <dbReference type="NCBI Taxonomy" id="201975"/>
    <lineage>
        <taxon>Bacteria</taxon>
        <taxon>Bacillati</taxon>
        <taxon>Bacillota</taxon>
        <taxon>Bacilli</taxon>
        <taxon>Bacillales</taxon>
        <taxon>Thermoactinomycetaceae</taxon>
        <taxon>Planifilum</taxon>
    </lineage>
</organism>
<keyword evidence="5 7" id="KW-1133">Transmembrane helix</keyword>
<dbReference type="PANTHER" id="PTHR43227:SF7">
    <property type="entry name" value="ARABINOOLIGOSACCHARIDES TRANSPORT SYSTEM PERMEASE PROTEIN ARAP"/>
    <property type="match status" value="1"/>
</dbReference>
<evidence type="ECO:0000259" key="8">
    <source>
        <dbReference type="PROSITE" id="PS50928"/>
    </source>
</evidence>
<evidence type="ECO:0000256" key="5">
    <source>
        <dbReference type="ARBA" id="ARBA00022989"/>
    </source>
</evidence>
<accession>A0A2T0LIS8</accession>
<dbReference type="AlphaFoldDB" id="A0A2T0LIS8"/>
<evidence type="ECO:0000256" key="4">
    <source>
        <dbReference type="ARBA" id="ARBA00022692"/>
    </source>
</evidence>
<keyword evidence="10" id="KW-1185">Reference proteome</keyword>
<evidence type="ECO:0000313" key="9">
    <source>
        <dbReference type="EMBL" id="PRX42366.1"/>
    </source>
</evidence>
<reference evidence="9 10" key="1">
    <citation type="submission" date="2018-03" db="EMBL/GenBank/DDBJ databases">
        <title>Genomic Encyclopedia of Archaeal and Bacterial Type Strains, Phase II (KMG-II): from individual species to whole genera.</title>
        <authorList>
            <person name="Goeker M."/>
        </authorList>
    </citation>
    <scope>NUCLEOTIDE SEQUENCE [LARGE SCALE GENOMIC DNA]</scope>
    <source>
        <strain evidence="9 10">DSM 44946</strain>
    </source>
</reference>
<evidence type="ECO:0000256" key="7">
    <source>
        <dbReference type="RuleBase" id="RU363032"/>
    </source>
</evidence>
<sequence length="315" mass="36007">MKRVPVSTSSWFPVKIKTRRQRRNVLFSQKYAPYIMVAPFVLSFLLFFLYPIINTVIMSFQEIYPGQRNFVGLENYYKLLNPQFYTAVFNTAVYTLWTLIILIPVPLVLAVILHSKLTPFSSVFRSALFIPALTSVIVAGVVFRLIFGESESSLANALLVKLGFSPQQWMMQWDTGMFLMVLLASWRWMGVNVLYFLAGLQNIPKELYEAAEMDGAGPLMKFFRITLPLLKPVTVYVLTISIYGGFRMFEESFVYWQNHSPGDIGLTITGYLYMQGFENFDLGFGAAIGLVLLLIVLTLNFVQLKFFGVFRKEDG</sequence>
<evidence type="ECO:0000256" key="1">
    <source>
        <dbReference type="ARBA" id="ARBA00004651"/>
    </source>
</evidence>
<dbReference type="GO" id="GO:0005886">
    <property type="term" value="C:plasma membrane"/>
    <property type="evidence" value="ECO:0007669"/>
    <property type="project" value="UniProtKB-SubCell"/>
</dbReference>
<feature type="transmembrane region" description="Helical" evidence="7">
    <location>
        <begin position="94"/>
        <end position="115"/>
    </location>
</feature>
<evidence type="ECO:0000256" key="2">
    <source>
        <dbReference type="ARBA" id="ARBA00022448"/>
    </source>
</evidence>
<feature type="transmembrane region" description="Helical" evidence="7">
    <location>
        <begin position="229"/>
        <end position="246"/>
    </location>
</feature>
<dbReference type="OrthoDB" id="9785347at2"/>
<protein>
    <submittedName>
        <fullName evidence="9">L-arabinose ABC transporter membrane protein</fullName>
    </submittedName>
</protein>
<dbReference type="InterPro" id="IPR050809">
    <property type="entry name" value="UgpAE/MalFG_permease"/>
</dbReference>
<evidence type="ECO:0000256" key="6">
    <source>
        <dbReference type="ARBA" id="ARBA00023136"/>
    </source>
</evidence>
<keyword evidence="4 7" id="KW-0812">Transmembrane</keyword>
<comment type="subcellular location">
    <subcellularLocation>
        <location evidence="1 7">Cell membrane</location>
        <topology evidence="1 7">Multi-pass membrane protein</topology>
    </subcellularLocation>
</comment>
<feature type="transmembrane region" description="Helical" evidence="7">
    <location>
        <begin position="31"/>
        <end position="53"/>
    </location>
</feature>
<dbReference type="Proteomes" id="UP000237797">
    <property type="component" value="Unassembled WGS sequence"/>
</dbReference>
<dbReference type="RefSeq" id="WP_106343881.1">
    <property type="nucleotide sequence ID" value="NZ_PVNE01000002.1"/>
</dbReference>
<dbReference type="PROSITE" id="PS50928">
    <property type="entry name" value="ABC_TM1"/>
    <property type="match status" value="1"/>
</dbReference>